<dbReference type="PRINTS" id="PR00421">
    <property type="entry name" value="THIOREDOXIN"/>
</dbReference>
<dbReference type="Gene3D" id="3.40.30.10">
    <property type="entry name" value="Glutaredoxin"/>
    <property type="match status" value="1"/>
</dbReference>
<gene>
    <name evidence="2" type="ORF">SCF082_LOCUS5532</name>
</gene>
<dbReference type="EMBL" id="CAXAMM010003003">
    <property type="protein sequence ID" value="CAK8998190.1"/>
    <property type="molecule type" value="Genomic_DNA"/>
</dbReference>
<dbReference type="CDD" id="cd02961">
    <property type="entry name" value="PDI_a_family"/>
    <property type="match status" value="1"/>
</dbReference>
<feature type="domain" description="Thioredoxin" evidence="1">
    <location>
        <begin position="28"/>
        <end position="136"/>
    </location>
</feature>
<keyword evidence="3" id="KW-1185">Reference proteome</keyword>
<comment type="caution">
    <text evidence="2">The sequence shown here is derived from an EMBL/GenBank/DDBJ whole genome shotgun (WGS) entry which is preliminary data.</text>
</comment>
<dbReference type="PANTHER" id="PTHR45815:SF3">
    <property type="entry name" value="PROTEIN DISULFIDE-ISOMERASE A6"/>
    <property type="match status" value="1"/>
</dbReference>
<dbReference type="InterPro" id="IPR013766">
    <property type="entry name" value="Thioredoxin_domain"/>
</dbReference>
<proteinExistence type="predicted"/>
<evidence type="ECO:0000313" key="2">
    <source>
        <dbReference type="EMBL" id="CAK8998190.1"/>
    </source>
</evidence>
<dbReference type="SUPFAM" id="SSF52833">
    <property type="entry name" value="Thioredoxin-like"/>
    <property type="match status" value="1"/>
</dbReference>
<sequence>MPKGGLKVNPTSASTLRIAEAMGWNIHGSSGFLSGAVPSDGTVDGGSVARIPVAFYAPWCGHCKRLVPVWEQLAQKLRGQIAVAKVDATSEEGLANEFDVTGFPTLVLVASGKRYGYRGARNVEALADFALGGFMDPKAKGSSEGGDPRPTAMG</sequence>
<dbReference type="PANTHER" id="PTHR45815">
    <property type="entry name" value="PROTEIN DISULFIDE-ISOMERASE A6"/>
    <property type="match status" value="1"/>
</dbReference>
<name>A0ABP0I6I6_9DINO</name>
<protein>
    <submittedName>
        <fullName evidence="2">Thioredoxin domain-containing protein (Membrane protein 23) (Mp23)</fullName>
    </submittedName>
</protein>
<dbReference type="Pfam" id="PF00085">
    <property type="entry name" value="Thioredoxin"/>
    <property type="match status" value="1"/>
</dbReference>
<dbReference type="InterPro" id="IPR036249">
    <property type="entry name" value="Thioredoxin-like_sf"/>
</dbReference>
<evidence type="ECO:0000259" key="1">
    <source>
        <dbReference type="PROSITE" id="PS51352"/>
    </source>
</evidence>
<organism evidence="2 3">
    <name type="scientific">Durusdinium trenchii</name>
    <dbReference type="NCBI Taxonomy" id="1381693"/>
    <lineage>
        <taxon>Eukaryota</taxon>
        <taxon>Sar</taxon>
        <taxon>Alveolata</taxon>
        <taxon>Dinophyceae</taxon>
        <taxon>Suessiales</taxon>
        <taxon>Symbiodiniaceae</taxon>
        <taxon>Durusdinium</taxon>
    </lineage>
</organism>
<accession>A0ABP0I6I6</accession>
<evidence type="ECO:0000313" key="3">
    <source>
        <dbReference type="Proteomes" id="UP001642464"/>
    </source>
</evidence>
<dbReference type="PROSITE" id="PS51352">
    <property type="entry name" value="THIOREDOXIN_2"/>
    <property type="match status" value="1"/>
</dbReference>
<dbReference type="Proteomes" id="UP001642464">
    <property type="component" value="Unassembled WGS sequence"/>
</dbReference>
<reference evidence="2 3" key="1">
    <citation type="submission" date="2024-02" db="EMBL/GenBank/DDBJ databases">
        <authorList>
            <person name="Chen Y."/>
            <person name="Shah S."/>
            <person name="Dougan E. K."/>
            <person name="Thang M."/>
            <person name="Chan C."/>
        </authorList>
    </citation>
    <scope>NUCLEOTIDE SEQUENCE [LARGE SCALE GENOMIC DNA]</scope>
</reference>